<organism evidence="1 2">
    <name type="scientific">Portunus trituberculatus</name>
    <name type="common">Swimming crab</name>
    <name type="synonym">Neptunus trituberculatus</name>
    <dbReference type="NCBI Taxonomy" id="210409"/>
    <lineage>
        <taxon>Eukaryota</taxon>
        <taxon>Metazoa</taxon>
        <taxon>Ecdysozoa</taxon>
        <taxon>Arthropoda</taxon>
        <taxon>Crustacea</taxon>
        <taxon>Multicrustacea</taxon>
        <taxon>Malacostraca</taxon>
        <taxon>Eumalacostraca</taxon>
        <taxon>Eucarida</taxon>
        <taxon>Decapoda</taxon>
        <taxon>Pleocyemata</taxon>
        <taxon>Brachyura</taxon>
        <taxon>Eubrachyura</taxon>
        <taxon>Portunoidea</taxon>
        <taxon>Portunidae</taxon>
        <taxon>Portuninae</taxon>
        <taxon>Portunus</taxon>
    </lineage>
</organism>
<sequence>MEHQCNSASKRGFQYASRFQASRYTLNNLYDRWLRPSVGRETCSLLNSRNISPPGTSHARI</sequence>
<evidence type="ECO:0000313" key="2">
    <source>
        <dbReference type="Proteomes" id="UP000324222"/>
    </source>
</evidence>
<reference evidence="1 2" key="1">
    <citation type="submission" date="2019-05" db="EMBL/GenBank/DDBJ databases">
        <title>Another draft genome of Portunus trituberculatus and its Hox gene families provides insights of decapod evolution.</title>
        <authorList>
            <person name="Jeong J.-H."/>
            <person name="Song I."/>
            <person name="Kim S."/>
            <person name="Choi T."/>
            <person name="Kim D."/>
            <person name="Ryu S."/>
            <person name="Kim W."/>
        </authorList>
    </citation>
    <scope>NUCLEOTIDE SEQUENCE [LARGE SCALE GENOMIC DNA]</scope>
    <source>
        <tissue evidence="1">Muscle</tissue>
    </source>
</reference>
<keyword evidence="2" id="KW-1185">Reference proteome</keyword>
<evidence type="ECO:0000313" key="1">
    <source>
        <dbReference type="EMBL" id="MPC52232.1"/>
    </source>
</evidence>
<proteinExistence type="predicted"/>
<dbReference type="AlphaFoldDB" id="A0A5B7G018"/>
<dbReference type="EMBL" id="VSRR010010718">
    <property type="protein sequence ID" value="MPC52232.1"/>
    <property type="molecule type" value="Genomic_DNA"/>
</dbReference>
<protein>
    <submittedName>
        <fullName evidence="1">Uncharacterized protein</fullName>
    </submittedName>
</protein>
<accession>A0A5B7G018</accession>
<comment type="caution">
    <text evidence="1">The sequence shown here is derived from an EMBL/GenBank/DDBJ whole genome shotgun (WGS) entry which is preliminary data.</text>
</comment>
<gene>
    <name evidence="1" type="ORF">E2C01_046095</name>
</gene>
<name>A0A5B7G018_PORTR</name>
<dbReference type="Proteomes" id="UP000324222">
    <property type="component" value="Unassembled WGS sequence"/>
</dbReference>